<dbReference type="eggNOG" id="COG0778">
    <property type="taxonomic scope" value="Bacteria"/>
</dbReference>
<evidence type="ECO:0000256" key="6">
    <source>
        <dbReference type="SAM" id="MobiDB-lite"/>
    </source>
</evidence>
<feature type="domain" description="Nitroreductase" evidence="7">
    <location>
        <begin position="21"/>
        <end position="185"/>
    </location>
</feature>
<accession>U3GSP2</accession>
<gene>
    <name evidence="8" type="ORF">CARG_01415</name>
</gene>
<evidence type="ECO:0000256" key="5">
    <source>
        <dbReference type="ARBA" id="ARBA00023002"/>
    </source>
</evidence>
<dbReference type="Gene3D" id="3.40.109.10">
    <property type="entry name" value="NADH Oxidase"/>
    <property type="match status" value="1"/>
</dbReference>
<keyword evidence="5" id="KW-0560">Oxidoreductase</keyword>
<comment type="cofactor">
    <cofactor evidence="1">
        <name>FMN</name>
        <dbReference type="ChEBI" id="CHEBI:58210"/>
    </cofactor>
</comment>
<keyword evidence="3" id="KW-0285">Flavoprotein</keyword>
<dbReference type="HOGENOM" id="CLU_070764_4_2_11"/>
<evidence type="ECO:0000313" key="9">
    <source>
        <dbReference type="Proteomes" id="UP000016943"/>
    </source>
</evidence>
<evidence type="ECO:0000259" key="7">
    <source>
        <dbReference type="Pfam" id="PF00881"/>
    </source>
</evidence>
<dbReference type="InterPro" id="IPR000415">
    <property type="entry name" value="Nitroreductase-like"/>
</dbReference>
<name>U3GSP2_9CORY</name>
<dbReference type="STRING" id="1348662.CARG_01415"/>
<organism evidence="8 9">
    <name type="scientific">Corynebacterium argentoratense DSM 44202</name>
    <dbReference type="NCBI Taxonomy" id="1348662"/>
    <lineage>
        <taxon>Bacteria</taxon>
        <taxon>Bacillati</taxon>
        <taxon>Actinomycetota</taxon>
        <taxon>Actinomycetes</taxon>
        <taxon>Mycobacteriales</taxon>
        <taxon>Corynebacteriaceae</taxon>
        <taxon>Corynebacterium</taxon>
    </lineage>
</organism>
<reference evidence="8 9" key="1">
    <citation type="journal article" date="2013" name="Genome Announc.">
        <title>Whole-Genome Sequence of the Clinical Strain Corynebacterium argentoratense DSM 44202, Isolated from a Human Throat Specimen.</title>
        <authorList>
            <person name="Bomholt C."/>
            <person name="Glaub A."/>
            <person name="Gravermann K."/>
            <person name="Albersmeier A."/>
            <person name="Brinkrolf K."/>
            <person name="Ruckert C."/>
            <person name="Tauch A."/>
        </authorList>
    </citation>
    <scope>NUCLEOTIDE SEQUENCE [LARGE SCALE GENOMIC DNA]</scope>
    <source>
        <strain evidence="8">DSM 44202</strain>
    </source>
</reference>
<sequence length="206" mass="22028">MKGHNPMILEEPLSTDVYTAINNRRAIREYTTEPITQEVLDRVVSAALEAPSAFNLQLRDVVVVRDPEVKQALTDSSQQPQFAAADTVLVFVARAEAVPDDAAEILPADYLASVEKIKAAASPAALRENALKDAMLAAGFALVAASAEGLATSPTTGWDEEKVKEIIGLGGREDRAIGLVVAMGHPAATAKHPGRQASRRVEERYS</sequence>
<dbReference type="InterPro" id="IPR029479">
    <property type="entry name" value="Nitroreductase"/>
</dbReference>
<dbReference type="PATRIC" id="fig|1348662.3.peg.279"/>
<evidence type="ECO:0000256" key="4">
    <source>
        <dbReference type="ARBA" id="ARBA00022643"/>
    </source>
</evidence>
<evidence type="ECO:0000256" key="2">
    <source>
        <dbReference type="ARBA" id="ARBA00007118"/>
    </source>
</evidence>
<dbReference type="Proteomes" id="UP000016943">
    <property type="component" value="Chromosome"/>
</dbReference>
<dbReference type="SUPFAM" id="SSF55469">
    <property type="entry name" value="FMN-dependent nitroreductase-like"/>
    <property type="match status" value="1"/>
</dbReference>
<dbReference type="PANTHER" id="PTHR43673:SF2">
    <property type="entry name" value="NITROREDUCTASE"/>
    <property type="match status" value="1"/>
</dbReference>
<dbReference type="Pfam" id="PF00881">
    <property type="entry name" value="Nitroreductase"/>
    <property type="match status" value="1"/>
</dbReference>
<dbReference type="AlphaFoldDB" id="U3GSP2"/>
<dbReference type="KEGG" id="caz:CARG_01415"/>
<proteinExistence type="inferred from homology"/>
<protein>
    <recommendedName>
        <fullName evidence="7">Nitroreductase domain-containing protein</fullName>
    </recommendedName>
</protein>
<dbReference type="EMBL" id="CP006365">
    <property type="protein sequence ID" value="AGU14465.1"/>
    <property type="molecule type" value="Genomic_DNA"/>
</dbReference>
<dbReference type="PANTHER" id="PTHR43673">
    <property type="entry name" value="NAD(P)H NITROREDUCTASE YDGI-RELATED"/>
    <property type="match status" value="1"/>
</dbReference>
<comment type="similarity">
    <text evidence="2">Belongs to the nitroreductase family.</text>
</comment>
<evidence type="ECO:0000256" key="3">
    <source>
        <dbReference type="ARBA" id="ARBA00022630"/>
    </source>
</evidence>
<keyword evidence="9" id="KW-1185">Reference proteome</keyword>
<dbReference type="GO" id="GO:0016491">
    <property type="term" value="F:oxidoreductase activity"/>
    <property type="evidence" value="ECO:0007669"/>
    <property type="project" value="UniProtKB-KW"/>
</dbReference>
<keyword evidence="4" id="KW-0288">FMN</keyword>
<feature type="region of interest" description="Disordered" evidence="6">
    <location>
        <begin position="187"/>
        <end position="206"/>
    </location>
</feature>
<evidence type="ECO:0000313" key="8">
    <source>
        <dbReference type="EMBL" id="AGU14465.1"/>
    </source>
</evidence>
<evidence type="ECO:0000256" key="1">
    <source>
        <dbReference type="ARBA" id="ARBA00001917"/>
    </source>
</evidence>